<keyword evidence="2" id="KW-1185">Reference proteome</keyword>
<dbReference type="EMBL" id="JAWDGP010004437">
    <property type="protein sequence ID" value="KAK3764469.1"/>
    <property type="molecule type" value="Genomic_DNA"/>
</dbReference>
<comment type="caution">
    <text evidence="1">The sequence shown here is derived from an EMBL/GenBank/DDBJ whole genome shotgun (WGS) entry which is preliminary data.</text>
</comment>
<evidence type="ECO:0000313" key="1">
    <source>
        <dbReference type="EMBL" id="KAK3764469.1"/>
    </source>
</evidence>
<sequence length="80" mass="9043">MTSEKEISVSIQYPTTDRLLERFQVQEEINLVIPLTAFWLAQWHVVTKLLPLENGAAVVACSGINLASVPYLKTCRKKKI</sequence>
<dbReference type="AlphaFoldDB" id="A0AAE0Z7Y6"/>
<protein>
    <submittedName>
        <fullName evidence="1">Uncharacterized protein</fullName>
    </submittedName>
</protein>
<reference evidence="1" key="1">
    <citation type="journal article" date="2023" name="G3 (Bethesda)">
        <title>A reference genome for the long-term kleptoplast-retaining sea slug Elysia crispata morphotype clarki.</title>
        <authorList>
            <person name="Eastman K.E."/>
            <person name="Pendleton A.L."/>
            <person name="Shaikh M.A."/>
            <person name="Suttiyut T."/>
            <person name="Ogas R."/>
            <person name="Tomko P."/>
            <person name="Gavelis G."/>
            <person name="Widhalm J.R."/>
            <person name="Wisecaver J.H."/>
        </authorList>
    </citation>
    <scope>NUCLEOTIDE SEQUENCE</scope>
    <source>
        <strain evidence="1">ECLA1</strain>
    </source>
</reference>
<gene>
    <name evidence="1" type="ORF">RRG08_055634</name>
</gene>
<organism evidence="1 2">
    <name type="scientific">Elysia crispata</name>
    <name type="common">lettuce slug</name>
    <dbReference type="NCBI Taxonomy" id="231223"/>
    <lineage>
        <taxon>Eukaryota</taxon>
        <taxon>Metazoa</taxon>
        <taxon>Spiralia</taxon>
        <taxon>Lophotrochozoa</taxon>
        <taxon>Mollusca</taxon>
        <taxon>Gastropoda</taxon>
        <taxon>Heterobranchia</taxon>
        <taxon>Euthyneura</taxon>
        <taxon>Panpulmonata</taxon>
        <taxon>Sacoglossa</taxon>
        <taxon>Placobranchoidea</taxon>
        <taxon>Plakobranchidae</taxon>
        <taxon>Elysia</taxon>
    </lineage>
</organism>
<accession>A0AAE0Z7Y6</accession>
<proteinExistence type="predicted"/>
<dbReference type="Proteomes" id="UP001283361">
    <property type="component" value="Unassembled WGS sequence"/>
</dbReference>
<evidence type="ECO:0000313" key="2">
    <source>
        <dbReference type="Proteomes" id="UP001283361"/>
    </source>
</evidence>
<name>A0AAE0Z7Y6_9GAST</name>